<dbReference type="AlphaFoldDB" id="A0A931BVV8"/>
<dbReference type="InterPro" id="IPR015813">
    <property type="entry name" value="Pyrv/PenolPyrv_kinase-like_dom"/>
</dbReference>
<dbReference type="EMBL" id="JADQDO010000020">
    <property type="protein sequence ID" value="MBF9235683.1"/>
    <property type="molecule type" value="Genomic_DNA"/>
</dbReference>
<dbReference type="InterPro" id="IPR040442">
    <property type="entry name" value="Pyrv_kinase-like_dom_sf"/>
</dbReference>
<dbReference type="Pfam" id="PF13714">
    <property type="entry name" value="PEP_mutase"/>
    <property type="match status" value="1"/>
</dbReference>
<dbReference type="SUPFAM" id="SSF51621">
    <property type="entry name" value="Phosphoenolpyruvate/pyruvate domain"/>
    <property type="match status" value="1"/>
</dbReference>
<evidence type="ECO:0000313" key="2">
    <source>
        <dbReference type="Proteomes" id="UP000599312"/>
    </source>
</evidence>
<gene>
    <name evidence="1" type="ORF">I2H38_20200</name>
</gene>
<evidence type="ECO:0000313" key="1">
    <source>
        <dbReference type="EMBL" id="MBF9235683.1"/>
    </source>
</evidence>
<keyword evidence="2" id="KW-1185">Reference proteome</keyword>
<protein>
    <submittedName>
        <fullName evidence="1">Isocitrate lyase/PEP mutase family protein</fullName>
    </submittedName>
</protein>
<comment type="caution">
    <text evidence="1">The sequence shown here is derived from an EMBL/GenBank/DDBJ whole genome shotgun (WGS) entry which is preliminary data.</text>
</comment>
<reference evidence="1" key="1">
    <citation type="submission" date="2020-11" db="EMBL/GenBank/DDBJ databases">
        <authorList>
            <person name="Kim M.K."/>
        </authorList>
    </citation>
    <scope>NUCLEOTIDE SEQUENCE</scope>
    <source>
        <strain evidence="1">BT350</strain>
    </source>
</reference>
<proteinExistence type="predicted"/>
<dbReference type="RefSeq" id="WP_196273677.1">
    <property type="nucleotide sequence ID" value="NZ_JADQDO010000020.1"/>
</dbReference>
<dbReference type="Proteomes" id="UP000599312">
    <property type="component" value="Unassembled WGS sequence"/>
</dbReference>
<accession>A0A931BVV8</accession>
<organism evidence="1 2">
    <name type="scientific">Microvirga alba</name>
    <dbReference type="NCBI Taxonomy" id="2791025"/>
    <lineage>
        <taxon>Bacteria</taxon>
        <taxon>Pseudomonadati</taxon>
        <taxon>Pseudomonadota</taxon>
        <taxon>Alphaproteobacteria</taxon>
        <taxon>Hyphomicrobiales</taxon>
        <taxon>Methylobacteriaceae</taxon>
        <taxon>Microvirga</taxon>
    </lineage>
</organism>
<name>A0A931BVV8_9HYPH</name>
<sequence length="294" mass="31888">MVDRSKFRQMVESPEILVLPGVYNGFSMRLVERAGYKAAAITGAGLSESLLGWADRGILTYDENLRACSALVECSGIPLLADADTGYGNALNVHFVARAFEKAGLAAISIEDQVWPKRCGHMEGKRVIPAQEMADKVKSAVDARRDPDFMIRARTDAAATDGIPEVIDRLNLYAEAGADILFADALLSAEDIRTVARNVTRPLAVNMGFGLMERGTTPLLTPKQLQDLGARTVSYARMLSSAALRGMMNALEAFAPTIQAEQPTHRPDLLISFKELNELMGAATLDAIENKFVT</sequence>
<dbReference type="PROSITE" id="PS00161">
    <property type="entry name" value="ISOCITRATE_LYASE"/>
    <property type="match status" value="1"/>
</dbReference>
<dbReference type="InterPro" id="IPR039556">
    <property type="entry name" value="ICL/PEPM"/>
</dbReference>
<keyword evidence="1" id="KW-0456">Lyase</keyword>
<dbReference type="InterPro" id="IPR018523">
    <property type="entry name" value="Isocitrate_lyase_ph_CS"/>
</dbReference>
<dbReference type="PANTHER" id="PTHR42905">
    <property type="entry name" value="PHOSPHOENOLPYRUVATE CARBOXYLASE"/>
    <property type="match status" value="1"/>
</dbReference>
<dbReference type="GO" id="GO:0016833">
    <property type="term" value="F:oxo-acid-lyase activity"/>
    <property type="evidence" value="ECO:0007669"/>
    <property type="project" value="UniProtKB-ARBA"/>
</dbReference>
<dbReference type="CDD" id="cd00377">
    <property type="entry name" value="ICL_PEPM"/>
    <property type="match status" value="1"/>
</dbReference>
<dbReference type="PANTHER" id="PTHR42905:SF5">
    <property type="entry name" value="CARBOXYVINYL-CARBOXYPHOSPHONATE PHOSPHORYLMUTASE, CHLOROPLASTIC"/>
    <property type="match status" value="1"/>
</dbReference>
<dbReference type="Gene3D" id="3.20.20.60">
    <property type="entry name" value="Phosphoenolpyruvate-binding domains"/>
    <property type="match status" value="1"/>
</dbReference>